<feature type="region of interest" description="Disordered" evidence="13">
    <location>
        <begin position="287"/>
        <end position="312"/>
    </location>
</feature>
<evidence type="ECO:0000256" key="4">
    <source>
        <dbReference type="ARBA" id="ARBA00022679"/>
    </source>
</evidence>
<comment type="subcellular location">
    <subcellularLocation>
        <location evidence="12">Cytoplasm</location>
    </subcellularLocation>
</comment>
<dbReference type="InterPro" id="IPR029056">
    <property type="entry name" value="Ribokinase-like"/>
</dbReference>
<feature type="active site" description="Proton acceptor" evidence="12">
    <location>
        <position position="255"/>
    </location>
</feature>
<evidence type="ECO:0000256" key="6">
    <source>
        <dbReference type="ARBA" id="ARBA00022741"/>
    </source>
</evidence>
<comment type="subunit">
    <text evidence="12">Homodimer.</text>
</comment>
<feature type="binding site" evidence="12">
    <location>
        <position position="249"/>
    </location>
    <ligand>
        <name>K(+)</name>
        <dbReference type="ChEBI" id="CHEBI:29103"/>
    </ligand>
</feature>
<feature type="binding site" evidence="12">
    <location>
        <begin position="14"/>
        <end position="16"/>
    </location>
    <ligand>
        <name>substrate</name>
    </ligand>
</feature>
<evidence type="ECO:0000256" key="12">
    <source>
        <dbReference type="HAMAP-Rule" id="MF_01987"/>
    </source>
</evidence>
<feature type="binding site" evidence="12">
    <location>
        <position position="183"/>
    </location>
    <ligand>
        <name>ATP</name>
        <dbReference type="ChEBI" id="CHEBI:30616"/>
    </ligand>
</feature>
<dbReference type="Proteomes" id="UP000006078">
    <property type="component" value="Unassembled WGS sequence"/>
</dbReference>
<comment type="caution">
    <text evidence="12">Lacks conserved residue(s) required for the propagation of feature annotation.</text>
</comment>
<gene>
    <name evidence="12 15" type="primary">rbsK</name>
    <name evidence="15" type="ORF">BN46_0098</name>
    <name evidence="16" type="ORF">HMPREF9719_00473</name>
</gene>
<keyword evidence="12" id="KW-0963">Cytoplasm</keyword>
<feature type="binding site" evidence="12">
    <location>
        <position position="285"/>
    </location>
    <ligand>
        <name>K(+)</name>
        <dbReference type="ChEBI" id="CHEBI:29103"/>
    </ligand>
</feature>
<evidence type="ECO:0000256" key="9">
    <source>
        <dbReference type="ARBA" id="ARBA00022842"/>
    </source>
</evidence>
<dbReference type="Pfam" id="PF00294">
    <property type="entry name" value="PfkB"/>
    <property type="match status" value="1"/>
</dbReference>
<comment type="catalytic activity">
    <reaction evidence="12">
        <text>D-ribose + ATP = D-ribose 5-phosphate + ADP + H(+)</text>
        <dbReference type="Rhea" id="RHEA:13697"/>
        <dbReference type="ChEBI" id="CHEBI:15378"/>
        <dbReference type="ChEBI" id="CHEBI:30616"/>
        <dbReference type="ChEBI" id="CHEBI:47013"/>
        <dbReference type="ChEBI" id="CHEBI:78346"/>
        <dbReference type="ChEBI" id="CHEBI:456216"/>
        <dbReference type="EC" id="2.7.1.15"/>
    </reaction>
</comment>
<evidence type="ECO:0000256" key="7">
    <source>
        <dbReference type="ARBA" id="ARBA00022777"/>
    </source>
</evidence>
<comment type="similarity">
    <text evidence="12">Belongs to the carbohydrate kinase PfkB family. Ribokinase subfamily.</text>
</comment>
<comment type="similarity">
    <text evidence="1">Belongs to the carbohydrate kinase pfkB family.</text>
</comment>
<evidence type="ECO:0000256" key="13">
    <source>
        <dbReference type="SAM" id="MobiDB-lite"/>
    </source>
</evidence>
<keyword evidence="9 12" id="KW-0460">Magnesium</keyword>
<evidence type="ECO:0000313" key="15">
    <source>
        <dbReference type="EMBL" id="CCI82851.1"/>
    </source>
</evidence>
<evidence type="ECO:0000259" key="14">
    <source>
        <dbReference type="Pfam" id="PF00294"/>
    </source>
</evidence>
<evidence type="ECO:0000313" key="17">
    <source>
        <dbReference type="Proteomes" id="UP000006078"/>
    </source>
</evidence>
<evidence type="ECO:0000313" key="16">
    <source>
        <dbReference type="EMBL" id="EJZ82592.1"/>
    </source>
</evidence>
<keyword evidence="8 12" id="KW-0067">ATP-binding</keyword>
<feature type="binding site" evidence="12">
    <location>
        <begin position="42"/>
        <end position="46"/>
    </location>
    <ligand>
        <name>substrate</name>
    </ligand>
</feature>
<dbReference type="PRINTS" id="PR00990">
    <property type="entry name" value="RIBOKINASE"/>
</dbReference>
<accession>I7JVH6</accession>
<evidence type="ECO:0000256" key="2">
    <source>
        <dbReference type="ARBA" id="ARBA00012035"/>
    </source>
</evidence>
<feature type="domain" description="Carbohydrate kinase PfkB" evidence="14">
    <location>
        <begin position="7"/>
        <end position="296"/>
    </location>
</feature>
<dbReference type="GO" id="GO:0046872">
    <property type="term" value="F:metal ion binding"/>
    <property type="evidence" value="ECO:0007669"/>
    <property type="project" value="UniProtKB-KW"/>
</dbReference>
<comment type="activity regulation">
    <text evidence="12">Activated by a monovalent cation that binds near, but not in, the active site. The most likely occupant of the site in vivo is potassium. Ion binding induces a conformational change that may alter substrate affinity.</text>
</comment>
<dbReference type="InterPro" id="IPR002139">
    <property type="entry name" value="Ribo/fructo_kinase"/>
</dbReference>
<dbReference type="EMBL" id="CAJZ01000010">
    <property type="protein sequence ID" value="CCI82851.1"/>
    <property type="molecule type" value="Genomic_DNA"/>
</dbReference>
<keyword evidence="11 12" id="KW-0119">Carbohydrate metabolism</keyword>
<keyword evidence="6 12" id="KW-0547">Nucleotide-binding</keyword>
<reference evidence="16 17" key="2">
    <citation type="submission" date="2012-08" db="EMBL/GenBank/DDBJ databases">
        <title>The Genome Sequence of Turicella otitidis ATCC 51513.</title>
        <authorList>
            <consortium name="The Broad Institute Genome Sequencing Platform"/>
            <person name="Earl A."/>
            <person name="Ward D."/>
            <person name="Feldgarden M."/>
            <person name="Gevers D."/>
            <person name="Huys G."/>
            <person name="Walker B."/>
            <person name="Young S.K."/>
            <person name="Zeng Q."/>
            <person name="Gargeya S."/>
            <person name="Fitzgerald M."/>
            <person name="Haas B."/>
            <person name="Abouelleil A."/>
            <person name="Alvarado L."/>
            <person name="Arachchi H.M."/>
            <person name="Berlin A.M."/>
            <person name="Chapman S.B."/>
            <person name="Goldberg J."/>
            <person name="Griggs A."/>
            <person name="Gujja S."/>
            <person name="Hansen M."/>
            <person name="Howarth C."/>
            <person name="Imamovic A."/>
            <person name="Larimer J."/>
            <person name="McCowen C."/>
            <person name="Montmayeur A."/>
            <person name="Murphy C."/>
            <person name="Neiman D."/>
            <person name="Pearson M."/>
            <person name="Priest M."/>
            <person name="Roberts A."/>
            <person name="Saif S."/>
            <person name="Shea T."/>
            <person name="Sisk P."/>
            <person name="Sykes S."/>
            <person name="Wortman J."/>
            <person name="Nusbaum C."/>
            <person name="Birren B."/>
        </authorList>
    </citation>
    <scope>NUCLEOTIDE SEQUENCE [LARGE SCALE GENOMIC DNA]</scope>
    <source>
        <strain evidence="16 17">ATCC 51513</strain>
    </source>
</reference>
<dbReference type="PANTHER" id="PTHR10584">
    <property type="entry name" value="SUGAR KINASE"/>
    <property type="match status" value="1"/>
</dbReference>
<proteinExistence type="inferred from homology"/>
<feature type="binding site" evidence="12">
    <location>
        <position position="290"/>
    </location>
    <ligand>
        <name>K(+)</name>
        <dbReference type="ChEBI" id="CHEBI:29103"/>
    </ligand>
</feature>
<dbReference type="GO" id="GO:0005829">
    <property type="term" value="C:cytosol"/>
    <property type="evidence" value="ECO:0007669"/>
    <property type="project" value="TreeGrafter"/>
</dbReference>
<evidence type="ECO:0000256" key="1">
    <source>
        <dbReference type="ARBA" id="ARBA00005380"/>
    </source>
</evidence>
<feature type="binding site" evidence="12">
    <location>
        <begin position="254"/>
        <end position="255"/>
    </location>
    <ligand>
        <name>ATP</name>
        <dbReference type="ChEBI" id="CHEBI:30616"/>
    </ligand>
</feature>
<evidence type="ECO:0000256" key="10">
    <source>
        <dbReference type="ARBA" id="ARBA00022958"/>
    </source>
</evidence>
<keyword evidence="10 12" id="KW-0630">Potassium</keyword>
<keyword evidence="4 12" id="KW-0808">Transferase</keyword>
<evidence type="ECO:0000256" key="11">
    <source>
        <dbReference type="ARBA" id="ARBA00023277"/>
    </source>
</evidence>
<dbReference type="InterPro" id="IPR002173">
    <property type="entry name" value="Carboh/pur_kinase_PfkB_CS"/>
</dbReference>
<dbReference type="InterPro" id="IPR011877">
    <property type="entry name" value="Ribokinase"/>
</dbReference>
<dbReference type="CDD" id="cd01174">
    <property type="entry name" value="ribokinase"/>
    <property type="match status" value="1"/>
</dbReference>
<keyword evidence="5 12" id="KW-0479">Metal-binding</keyword>
<evidence type="ECO:0000313" key="18">
    <source>
        <dbReference type="Proteomes" id="UP000011016"/>
    </source>
</evidence>
<dbReference type="PATRIC" id="fig|883169.3.peg.445"/>
<dbReference type="GO" id="GO:0019303">
    <property type="term" value="P:D-ribose catabolic process"/>
    <property type="evidence" value="ECO:0007669"/>
    <property type="project" value="UniProtKB-UniRule"/>
</dbReference>
<feature type="binding site" evidence="12">
    <location>
        <position position="142"/>
    </location>
    <ligand>
        <name>substrate</name>
    </ligand>
</feature>
<organism evidence="15 18">
    <name type="scientific">Corynebacterium otitidis ATCC 51513</name>
    <dbReference type="NCBI Taxonomy" id="883169"/>
    <lineage>
        <taxon>Bacteria</taxon>
        <taxon>Bacillati</taxon>
        <taxon>Actinomycetota</taxon>
        <taxon>Actinomycetes</taxon>
        <taxon>Mycobacteriales</taxon>
        <taxon>Corynebacteriaceae</taxon>
        <taxon>Corynebacterium</taxon>
    </lineage>
</organism>
<feature type="binding site" evidence="12">
    <location>
        <position position="288"/>
    </location>
    <ligand>
        <name>K(+)</name>
        <dbReference type="ChEBI" id="CHEBI:29103"/>
    </ligand>
</feature>
<keyword evidence="17" id="KW-1185">Reference proteome</keyword>
<dbReference type="InterPro" id="IPR011611">
    <property type="entry name" value="PfkB_dom"/>
</dbReference>
<dbReference type="HOGENOM" id="CLU_027634_2_1_11"/>
<dbReference type="UniPathway" id="UPA00916">
    <property type="reaction ID" value="UER00889"/>
</dbReference>
<keyword evidence="7 12" id="KW-0418">Kinase</keyword>
<dbReference type="HAMAP" id="MF_01987">
    <property type="entry name" value="Ribokinase"/>
    <property type="match status" value="1"/>
</dbReference>
<dbReference type="OrthoDB" id="9775849at2"/>
<name>I7JVH6_9CORY</name>
<dbReference type="GO" id="GO:0005524">
    <property type="term" value="F:ATP binding"/>
    <property type="evidence" value="ECO:0007669"/>
    <property type="project" value="UniProtKB-UniRule"/>
</dbReference>
<comment type="caution">
    <text evidence="15">The sequence shown here is derived from an EMBL/GenBank/DDBJ whole genome shotgun (WGS) entry which is preliminary data.</text>
</comment>
<comment type="function">
    <text evidence="12">Catalyzes the phosphorylation of ribose at O-5 in a reaction requiring ATP and magnesium. The resulting D-ribose-5-phosphate can then be used either for sythesis of nucleotides, histidine, and tryptophan, or as a component of the pentose phosphate pathway.</text>
</comment>
<dbReference type="PANTHER" id="PTHR10584:SF166">
    <property type="entry name" value="RIBOKINASE"/>
    <property type="match status" value="1"/>
</dbReference>
<dbReference type="GO" id="GO:0004747">
    <property type="term" value="F:ribokinase activity"/>
    <property type="evidence" value="ECO:0007669"/>
    <property type="project" value="UniProtKB-UniRule"/>
</dbReference>
<dbReference type="Proteomes" id="UP000011016">
    <property type="component" value="Unassembled WGS sequence"/>
</dbReference>
<comment type="pathway">
    <text evidence="12">Carbohydrate metabolism; D-ribose degradation; D-ribose 5-phosphate from beta-D-ribopyranose: step 2/2.</text>
</comment>
<sequence length="312" mass="30470">MAQAGGIVVVGSINADLTARVARHPSPGETLIGSGGEITPGGKGANQALAAALQGAAVSFVGAVGDDPQAEAATALLREGGVDLSRVATVSGPTGLAIITVDDAGENSIIVVPGANADVYEALVDKHRAAIEEAAVVLLQGEIPPAASAAAARAARGRVVLNLAPVVELDAETVRAADPLVVNEHEAALAAGILGGEAPEGEPEPEELAGRLVALGVASVVVTLGPRGALVAEGDDLSHVASPSVEVRDTTGAGDAFTGALAARLEKGEGLLDAAAHACRVGAFATTRPGAQPSYPGPGEELPAVADAGPAA</sequence>
<comment type="cofactor">
    <cofactor evidence="12">
        <name>Mg(2+)</name>
        <dbReference type="ChEBI" id="CHEBI:18420"/>
    </cofactor>
    <text evidence="12">Requires a divalent cation, most likely magnesium in vivo, as an electrophilic catalyst to aid phosphoryl group transfer. It is the chelate of the metal and the nucleotide that is the actual substrate.</text>
</comment>
<dbReference type="STRING" id="29321.AAV33_07625"/>
<dbReference type="Gene3D" id="3.40.1190.20">
    <property type="match status" value="1"/>
</dbReference>
<evidence type="ECO:0000256" key="8">
    <source>
        <dbReference type="ARBA" id="ARBA00022840"/>
    </source>
</evidence>
<dbReference type="SUPFAM" id="SSF53613">
    <property type="entry name" value="Ribokinase-like"/>
    <property type="match status" value="1"/>
</dbReference>
<dbReference type="EC" id="2.7.1.15" evidence="2 12"/>
<dbReference type="eggNOG" id="COG0524">
    <property type="taxonomic scope" value="Bacteria"/>
</dbReference>
<dbReference type="AlphaFoldDB" id="I7JVH6"/>
<protein>
    <recommendedName>
        <fullName evidence="3 12">Ribokinase</fullName>
        <shortName evidence="12">RK</shortName>
        <ecNumber evidence="2 12">2.7.1.15</ecNumber>
    </recommendedName>
</protein>
<reference evidence="15 18" key="1">
    <citation type="journal article" date="2012" name="J. Bacteriol.">
        <title>Draft Genome Sequence of Turicella otitidis ATCC 51513, Isolated from Middle Ear Fluid from a Child with Otitis Media.</title>
        <authorList>
            <person name="Brinkrolf K."/>
            <person name="Schneider J."/>
            <person name="Knecht M."/>
            <person name="Ruckert C."/>
            <person name="Tauch A."/>
        </authorList>
    </citation>
    <scope>NUCLEOTIDE SEQUENCE [LARGE SCALE GENOMIC DNA]</scope>
    <source>
        <strain evidence="15 18">ATCC 51513</strain>
    </source>
</reference>
<evidence type="ECO:0000256" key="5">
    <source>
        <dbReference type="ARBA" id="ARBA00022723"/>
    </source>
</evidence>
<dbReference type="PROSITE" id="PS00584">
    <property type="entry name" value="PFKB_KINASES_2"/>
    <property type="match status" value="1"/>
</dbReference>
<dbReference type="RefSeq" id="WP_004600363.1">
    <property type="nucleotide sequence ID" value="NZ_HF541865.1"/>
</dbReference>
<feature type="binding site" evidence="12">
    <location>
        <position position="294"/>
    </location>
    <ligand>
        <name>K(+)</name>
        <dbReference type="ChEBI" id="CHEBI:29103"/>
    </ligand>
</feature>
<evidence type="ECO:0000256" key="3">
    <source>
        <dbReference type="ARBA" id="ARBA00016943"/>
    </source>
</evidence>
<feature type="binding site" evidence="12">
    <location>
        <position position="251"/>
    </location>
    <ligand>
        <name>K(+)</name>
        <dbReference type="ChEBI" id="CHEBI:29103"/>
    </ligand>
</feature>
<feature type="binding site" evidence="12">
    <location>
        <position position="255"/>
    </location>
    <ligand>
        <name>substrate</name>
    </ligand>
</feature>
<dbReference type="EMBL" id="AHAE01000027">
    <property type="protein sequence ID" value="EJZ82592.1"/>
    <property type="molecule type" value="Genomic_DNA"/>
</dbReference>
<feature type="binding site" evidence="12">
    <location>
        <begin position="223"/>
        <end position="228"/>
    </location>
    <ligand>
        <name>ATP</name>
        <dbReference type="ChEBI" id="CHEBI:30616"/>
    </ligand>
</feature>